<dbReference type="SUPFAM" id="SSF56112">
    <property type="entry name" value="Protein kinase-like (PK-like)"/>
    <property type="match status" value="1"/>
</dbReference>
<protein>
    <submittedName>
        <fullName evidence="3">Phosphotransferase</fullName>
    </submittedName>
</protein>
<evidence type="ECO:0000313" key="4">
    <source>
        <dbReference type="Proteomes" id="UP001272987"/>
    </source>
</evidence>
<comment type="similarity">
    <text evidence="1">Belongs to the pseudomonas-type ThrB family.</text>
</comment>
<dbReference type="PANTHER" id="PTHR21064">
    <property type="entry name" value="AMINOGLYCOSIDE PHOSPHOTRANSFERASE DOMAIN-CONTAINING PROTEIN-RELATED"/>
    <property type="match status" value="1"/>
</dbReference>
<comment type="caution">
    <text evidence="3">The sequence shown here is derived from an EMBL/GenBank/DDBJ whole genome shotgun (WGS) entry which is preliminary data.</text>
</comment>
<name>A0ABU4MCH2_9ACTN</name>
<evidence type="ECO:0000313" key="3">
    <source>
        <dbReference type="EMBL" id="MDX3025804.1"/>
    </source>
</evidence>
<dbReference type="EMBL" id="JARAWP010000055">
    <property type="protein sequence ID" value="MDX3025804.1"/>
    <property type="molecule type" value="Genomic_DNA"/>
</dbReference>
<sequence>MNTAQADVPLTGQAAAGLLDAYGLTLERARPLPGGMENTHVKAQTTTGTVVVTVLNKKTVEQAGEYARFLRHLELTGAPAPRLRALRDGSWVTQYGGWPVIVCDFVDGRSPARLPARLVHEAGLLLGRVHGTAAAGFDSTLHPHLRLDKDDAATLASLPDSAFGRWARSTWHAVGHVPEHDGPLVPVHGDLFPDNIIVPGHGRSLVFLDWEDGSLDLPHLDVGMALLGLCCRRDFSPRRARHLLAGYQQGSQGALNGDLVRDAALYAAVLVALRRHRWQQEHRRLPTGRSAAAMHHLAASLADRWPQLQL</sequence>
<gene>
    <name evidence="3" type="ORF">PV666_49285</name>
</gene>
<organism evidence="3 4">
    <name type="scientific">Streptomyces acidiscabies</name>
    <dbReference type="NCBI Taxonomy" id="42234"/>
    <lineage>
        <taxon>Bacteria</taxon>
        <taxon>Bacillati</taxon>
        <taxon>Actinomycetota</taxon>
        <taxon>Actinomycetes</taxon>
        <taxon>Kitasatosporales</taxon>
        <taxon>Streptomycetaceae</taxon>
        <taxon>Streptomyces</taxon>
    </lineage>
</organism>
<dbReference type="InterPro" id="IPR011009">
    <property type="entry name" value="Kinase-like_dom_sf"/>
</dbReference>
<feature type="domain" description="Aminoglycoside phosphotransferase" evidence="2">
    <location>
        <begin position="29"/>
        <end position="249"/>
    </location>
</feature>
<dbReference type="Proteomes" id="UP001272987">
    <property type="component" value="Unassembled WGS sequence"/>
</dbReference>
<dbReference type="Gene3D" id="3.30.200.20">
    <property type="entry name" value="Phosphorylase Kinase, domain 1"/>
    <property type="match status" value="1"/>
</dbReference>
<dbReference type="RefSeq" id="WP_319167732.1">
    <property type="nucleotide sequence ID" value="NZ_JARAWP010000055.1"/>
</dbReference>
<keyword evidence="4" id="KW-1185">Reference proteome</keyword>
<dbReference type="Pfam" id="PF01636">
    <property type="entry name" value="APH"/>
    <property type="match status" value="1"/>
</dbReference>
<proteinExistence type="inferred from homology"/>
<evidence type="ECO:0000256" key="1">
    <source>
        <dbReference type="ARBA" id="ARBA00038240"/>
    </source>
</evidence>
<dbReference type="PANTHER" id="PTHR21064:SF6">
    <property type="entry name" value="AMINOGLYCOSIDE PHOSPHOTRANSFERASE DOMAIN-CONTAINING PROTEIN"/>
    <property type="match status" value="1"/>
</dbReference>
<dbReference type="InterPro" id="IPR050249">
    <property type="entry name" value="Pseudomonas-type_ThrB"/>
</dbReference>
<dbReference type="Gene3D" id="3.90.1200.10">
    <property type="match status" value="1"/>
</dbReference>
<dbReference type="InterPro" id="IPR002575">
    <property type="entry name" value="Aminoglycoside_PTrfase"/>
</dbReference>
<reference evidence="3 4" key="1">
    <citation type="journal article" date="2023" name="Microb. Genom.">
        <title>Mesoterricola silvestris gen. nov., sp. nov., Mesoterricola sediminis sp. nov., Geothrix oryzae sp. nov., Geothrix edaphica sp. nov., Geothrix rubra sp. nov., and Geothrix limicola sp. nov., six novel members of Acidobacteriota isolated from soils.</title>
        <authorList>
            <person name="Weisberg A.J."/>
            <person name="Pearce E."/>
            <person name="Kramer C.G."/>
            <person name="Chang J.H."/>
            <person name="Clarke C.R."/>
        </authorList>
    </citation>
    <scope>NUCLEOTIDE SEQUENCE [LARGE SCALE GENOMIC DNA]</scope>
    <source>
        <strain evidence="3 4">NB05-1H</strain>
    </source>
</reference>
<accession>A0ABU4MCH2</accession>
<evidence type="ECO:0000259" key="2">
    <source>
        <dbReference type="Pfam" id="PF01636"/>
    </source>
</evidence>